<sequence>MVNRRSHGAIVLRQWGEKRGKGTRRDRERERDTGGLWPAPCAGGGTFTLRVLDHITERKGNNRLEE</sequence>
<evidence type="ECO:0000313" key="3">
    <source>
        <dbReference type="Proteomes" id="UP001153269"/>
    </source>
</evidence>
<accession>A0A9N7UEK9</accession>
<comment type="caution">
    <text evidence="2">The sequence shown here is derived from an EMBL/GenBank/DDBJ whole genome shotgun (WGS) entry which is preliminary data.</text>
</comment>
<feature type="region of interest" description="Disordered" evidence="1">
    <location>
        <begin position="1"/>
        <end position="40"/>
    </location>
</feature>
<name>A0A9N7UEK9_PLEPL</name>
<organism evidence="2 3">
    <name type="scientific">Pleuronectes platessa</name>
    <name type="common">European plaice</name>
    <dbReference type="NCBI Taxonomy" id="8262"/>
    <lineage>
        <taxon>Eukaryota</taxon>
        <taxon>Metazoa</taxon>
        <taxon>Chordata</taxon>
        <taxon>Craniata</taxon>
        <taxon>Vertebrata</taxon>
        <taxon>Euteleostomi</taxon>
        <taxon>Actinopterygii</taxon>
        <taxon>Neopterygii</taxon>
        <taxon>Teleostei</taxon>
        <taxon>Neoteleostei</taxon>
        <taxon>Acanthomorphata</taxon>
        <taxon>Carangaria</taxon>
        <taxon>Pleuronectiformes</taxon>
        <taxon>Pleuronectoidei</taxon>
        <taxon>Pleuronectidae</taxon>
        <taxon>Pleuronectes</taxon>
    </lineage>
</organism>
<protein>
    <submittedName>
        <fullName evidence="2">Uncharacterized protein</fullName>
    </submittedName>
</protein>
<evidence type="ECO:0000313" key="2">
    <source>
        <dbReference type="EMBL" id="CAB1428593.1"/>
    </source>
</evidence>
<gene>
    <name evidence="2" type="ORF">PLEPLA_LOCUS16566</name>
</gene>
<proteinExistence type="predicted"/>
<keyword evidence="3" id="KW-1185">Reference proteome</keyword>
<evidence type="ECO:0000256" key="1">
    <source>
        <dbReference type="SAM" id="MobiDB-lite"/>
    </source>
</evidence>
<dbReference type="AlphaFoldDB" id="A0A9N7UEK9"/>
<reference evidence="2" key="1">
    <citation type="submission" date="2020-03" db="EMBL/GenBank/DDBJ databases">
        <authorList>
            <person name="Weist P."/>
        </authorList>
    </citation>
    <scope>NUCLEOTIDE SEQUENCE</scope>
</reference>
<dbReference type="EMBL" id="CADEAL010001068">
    <property type="protein sequence ID" value="CAB1428593.1"/>
    <property type="molecule type" value="Genomic_DNA"/>
</dbReference>
<dbReference type="Proteomes" id="UP001153269">
    <property type="component" value="Unassembled WGS sequence"/>
</dbReference>
<feature type="compositionally biased region" description="Basic and acidic residues" evidence="1">
    <location>
        <begin position="15"/>
        <end position="33"/>
    </location>
</feature>